<feature type="transmembrane region" description="Helical" evidence="7">
    <location>
        <begin position="194"/>
        <end position="211"/>
    </location>
</feature>
<dbReference type="GO" id="GO:0042907">
    <property type="term" value="F:xanthine transmembrane transporter activity"/>
    <property type="evidence" value="ECO:0007669"/>
    <property type="project" value="TreeGrafter"/>
</dbReference>
<sequence length="577" mass="62593">MSDNNIVRFEPDEKPAHLLSAGLGLQVTIMIVTGIMLTPLIVGREAGLGAGQISWLVFAAVLACGVSTWLQASRFGIIGGRNLLFVGSNVAFISVAVSALELGGTSLLLTLVAVASLATFIFTSQMGPLRKVLTPAIGGVVLMLMALNVAPVVWSMLKRVPAEFVGNMAVPYIFLATLIPILLISLFGSKTSRLWAPLIGIVIGSIYSYQVGLVDFSKVITADWIGLPDNHWPGFDFTFTESFWALLPAFVLITFVGCIETYADGIAVQKFSYRKARPIDFRAIQGAINADGVGSFLAGILGSVPNTVYSMSIGVMEITKVAALRVGFYGGLFMILFALSPKLIALISAIPSPVAAGYILVIIILLFGHGLQMVNQTKLSFEALMAVCFGFFAGVGFQGGFLFNEAFPEGMQIFLSNGTTSGGLTAILIMFLFSLKKRAKNKLSVPLHIASIEKINHLINNFSKKNQWQKKWENKLMLIAEEGLNFLIENQEKNNRKNKVTVHIRIYQEGDEVELEFISAPSGVNAESAAAAIKDIGEDNIESKLSLKLLYGLTNDIKHLQYHGIDYLFLKVNPKLN</sequence>
<feature type="transmembrane region" description="Helical" evidence="7">
    <location>
        <begin position="321"/>
        <end position="339"/>
    </location>
</feature>
<dbReference type="NCBIfam" id="NF037981">
    <property type="entry name" value="NCS2_1"/>
    <property type="match status" value="1"/>
</dbReference>
<organism evidence="8 9">
    <name type="scientific">Methylophilales bacterium HTCC2181</name>
    <dbReference type="NCBI Taxonomy" id="383631"/>
    <lineage>
        <taxon>Bacteria</taxon>
        <taxon>Pseudomonadati</taxon>
        <taxon>Pseudomonadota</taxon>
        <taxon>Betaproteobacteria</taxon>
        <taxon>Nitrosomonadales</taxon>
        <taxon>OM43 clade</taxon>
    </lineage>
</organism>
<feature type="transmembrane region" description="Helical" evidence="7">
    <location>
        <begin position="243"/>
        <end position="263"/>
    </location>
</feature>
<feature type="transmembrane region" description="Helical" evidence="7">
    <location>
        <begin position="53"/>
        <end position="70"/>
    </location>
</feature>
<name>A0P5F9_9PROT</name>
<evidence type="ECO:0000256" key="1">
    <source>
        <dbReference type="ARBA" id="ARBA00004141"/>
    </source>
</evidence>
<gene>
    <name evidence="8" type="ORF">MB2181_01810</name>
</gene>
<keyword evidence="3" id="KW-0813">Transport</keyword>
<comment type="similarity">
    <text evidence="2">Belongs to the nucleobase:cation symporter-2 (NCS2) (TC 2.A.40) family.</text>
</comment>
<dbReference type="EMBL" id="AAUX01000001">
    <property type="protein sequence ID" value="EAV46769.1"/>
    <property type="molecule type" value="Genomic_DNA"/>
</dbReference>
<evidence type="ECO:0000256" key="4">
    <source>
        <dbReference type="ARBA" id="ARBA00022692"/>
    </source>
</evidence>
<keyword evidence="9" id="KW-1185">Reference proteome</keyword>
<evidence type="ECO:0000256" key="5">
    <source>
        <dbReference type="ARBA" id="ARBA00022989"/>
    </source>
</evidence>
<comment type="caution">
    <text evidence="8">The sequence shown here is derived from an EMBL/GenBank/DDBJ whole genome shotgun (WGS) entry which is preliminary data.</text>
</comment>
<dbReference type="GO" id="GO:0005886">
    <property type="term" value="C:plasma membrane"/>
    <property type="evidence" value="ECO:0007669"/>
    <property type="project" value="TreeGrafter"/>
</dbReference>
<evidence type="ECO:0000256" key="6">
    <source>
        <dbReference type="ARBA" id="ARBA00023136"/>
    </source>
</evidence>
<evidence type="ECO:0000256" key="3">
    <source>
        <dbReference type="ARBA" id="ARBA00022448"/>
    </source>
</evidence>
<keyword evidence="4 7" id="KW-0812">Transmembrane</keyword>
<evidence type="ECO:0000313" key="9">
    <source>
        <dbReference type="Proteomes" id="UP000054262"/>
    </source>
</evidence>
<dbReference type="PANTHER" id="PTHR42810">
    <property type="entry name" value="PURINE PERMEASE C1399.01C-RELATED"/>
    <property type="match status" value="1"/>
</dbReference>
<keyword evidence="5 7" id="KW-1133">Transmembrane helix</keyword>
<proteinExistence type="inferred from homology"/>
<protein>
    <submittedName>
        <fullName evidence="8">Probable transporter</fullName>
    </submittedName>
</protein>
<feature type="transmembrane region" description="Helical" evidence="7">
    <location>
        <begin position="136"/>
        <end position="157"/>
    </location>
</feature>
<feature type="transmembrane region" description="Helical" evidence="7">
    <location>
        <begin position="169"/>
        <end position="187"/>
    </location>
</feature>
<dbReference type="InterPro" id="IPR006043">
    <property type="entry name" value="NCS2"/>
</dbReference>
<feature type="transmembrane region" description="Helical" evidence="7">
    <location>
        <begin position="21"/>
        <end position="41"/>
    </location>
</feature>
<dbReference type="Proteomes" id="UP000054262">
    <property type="component" value="Unassembled WGS sequence"/>
</dbReference>
<feature type="transmembrane region" description="Helical" evidence="7">
    <location>
        <begin position="413"/>
        <end position="433"/>
    </location>
</feature>
<keyword evidence="6 7" id="KW-0472">Membrane</keyword>
<feature type="transmembrane region" description="Helical" evidence="7">
    <location>
        <begin position="379"/>
        <end position="401"/>
    </location>
</feature>
<feature type="transmembrane region" description="Helical" evidence="7">
    <location>
        <begin position="345"/>
        <end position="367"/>
    </location>
</feature>
<dbReference type="AlphaFoldDB" id="A0P5F9"/>
<comment type="subcellular location">
    <subcellularLocation>
        <location evidence="1">Membrane</location>
        <topology evidence="1">Multi-pass membrane protein</topology>
    </subcellularLocation>
</comment>
<feature type="transmembrane region" description="Helical" evidence="7">
    <location>
        <begin position="82"/>
        <end position="100"/>
    </location>
</feature>
<dbReference type="OrthoDB" id="9805749at2"/>
<dbReference type="Pfam" id="PF00860">
    <property type="entry name" value="Xan_ur_permease"/>
    <property type="match status" value="1"/>
</dbReference>
<feature type="transmembrane region" description="Helical" evidence="7">
    <location>
        <begin position="106"/>
        <end position="124"/>
    </location>
</feature>
<reference evidence="8 9" key="1">
    <citation type="submission" date="2006-11" db="EMBL/GenBank/DDBJ databases">
        <authorList>
            <person name="Giovannoni S."/>
            <person name="Vergin K."/>
            <person name="Ferriera S."/>
            <person name="Johnson J."/>
            <person name="Kravitz S."/>
            <person name="Beeson K."/>
            <person name="Sutton G."/>
            <person name="Rogers Y.-H."/>
            <person name="Friedman R."/>
            <person name="Frazier M."/>
            <person name="Venter J.C."/>
        </authorList>
    </citation>
    <scope>NUCLEOTIDE SEQUENCE [LARGE SCALE GENOMIC DNA]</scope>
    <source>
        <strain evidence="8 9">HTCC2181</strain>
    </source>
</reference>
<evidence type="ECO:0000256" key="2">
    <source>
        <dbReference type="ARBA" id="ARBA00008821"/>
    </source>
</evidence>
<evidence type="ECO:0000256" key="7">
    <source>
        <dbReference type="SAM" id="Phobius"/>
    </source>
</evidence>
<evidence type="ECO:0000313" key="8">
    <source>
        <dbReference type="EMBL" id="EAV46769.1"/>
    </source>
</evidence>
<accession>A0P5F9</accession>
<dbReference type="PANTHER" id="PTHR42810:SF2">
    <property type="entry name" value="PURINE PERMEASE C1399.01C-RELATED"/>
    <property type="match status" value="1"/>
</dbReference>